<dbReference type="Proteomes" id="UP001501509">
    <property type="component" value="Unassembled WGS sequence"/>
</dbReference>
<dbReference type="EMBL" id="BAAATD010000015">
    <property type="protein sequence ID" value="GAA2630861.1"/>
    <property type="molecule type" value="Genomic_DNA"/>
</dbReference>
<sequence length="92" mass="10457">MEIGLRLAVMGALRRGRTALRRGGRLYVSDQGPEKSRRELGVVRCRRRPVLPSSLVADHAHRWMTGTLRSKEVLSKFNHLGALSMHRERAEV</sequence>
<accession>A0ABN3QN52</accession>
<evidence type="ECO:0000313" key="1">
    <source>
        <dbReference type="EMBL" id="GAA2630861.1"/>
    </source>
</evidence>
<gene>
    <name evidence="1" type="ORF">GCM10010411_81000</name>
</gene>
<keyword evidence="2" id="KW-1185">Reference proteome</keyword>
<evidence type="ECO:0008006" key="3">
    <source>
        <dbReference type="Google" id="ProtNLM"/>
    </source>
</evidence>
<organism evidence="1 2">
    <name type="scientific">Actinomadura fulvescens</name>
    <dbReference type="NCBI Taxonomy" id="46160"/>
    <lineage>
        <taxon>Bacteria</taxon>
        <taxon>Bacillati</taxon>
        <taxon>Actinomycetota</taxon>
        <taxon>Actinomycetes</taxon>
        <taxon>Streptosporangiales</taxon>
        <taxon>Thermomonosporaceae</taxon>
        <taxon>Actinomadura</taxon>
    </lineage>
</organism>
<protein>
    <recommendedName>
        <fullName evidence="3">Transposase</fullName>
    </recommendedName>
</protein>
<proteinExistence type="predicted"/>
<comment type="caution">
    <text evidence="1">The sequence shown here is derived from an EMBL/GenBank/DDBJ whole genome shotgun (WGS) entry which is preliminary data.</text>
</comment>
<evidence type="ECO:0000313" key="2">
    <source>
        <dbReference type="Proteomes" id="UP001501509"/>
    </source>
</evidence>
<name>A0ABN3QN52_9ACTN</name>
<reference evidence="1 2" key="1">
    <citation type="journal article" date="2019" name="Int. J. Syst. Evol. Microbiol.">
        <title>The Global Catalogue of Microorganisms (GCM) 10K type strain sequencing project: providing services to taxonomists for standard genome sequencing and annotation.</title>
        <authorList>
            <consortium name="The Broad Institute Genomics Platform"/>
            <consortium name="The Broad Institute Genome Sequencing Center for Infectious Disease"/>
            <person name="Wu L."/>
            <person name="Ma J."/>
        </authorList>
    </citation>
    <scope>NUCLEOTIDE SEQUENCE [LARGE SCALE GENOMIC DNA]</scope>
    <source>
        <strain evidence="1 2">JCM 6833</strain>
    </source>
</reference>